<organism evidence="1">
    <name type="scientific">Zea mays</name>
    <name type="common">Maize</name>
    <dbReference type="NCBI Taxonomy" id="4577"/>
    <lineage>
        <taxon>Eukaryota</taxon>
        <taxon>Viridiplantae</taxon>
        <taxon>Streptophyta</taxon>
        <taxon>Embryophyta</taxon>
        <taxon>Tracheophyta</taxon>
        <taxon>Spermatophyta</taxon>
        <taxon>Magnoliopsida</taxon>
        <taxon>Liliopsida</taxon>
        <taxon>Poales</taxon>
        <taxon>Poaceae</taxon>
        <taxon>PACMAD clade</taxon>
        <taxon>Panicoideae</taxon>
        <taxon>Andropogonodae</taxon>
        <taxon>Andropogoneae</taxon>
        <taxon>Tripsacinae</taxon>
        <taxon>Zea</taxon>
    </lineage>
</organism>
<protein>
    <submittedName>
        <fullName evidence="1">N-terminal</fullName>
    </submittedName>
</protein>
<sequence length="68" mass="7709">MQVFNTLFSTLKVFNTLFSTFVLVVSFSLLMQDLTYLSHKVSWFLCLNLAVNLQSASLLFFSSISAFS</sequence>
<dbReference type="EMBL" id="CM007648">
    <property type="protein sequence ID" value="ONM22910.1"/>
    <property type="molecule type" value="Genomic_DNA"/>
</dbReference>
<reference evidence="1" key="1">
    <citation type="submission" date="2015-12" db="EMBL/GenBank/DDBJ databases">
        <title>Update maize B73 reference genome by single molecule sequencing technologies.</title>
        <authorList>
            <consortium name="Maize Genome Sequencing Project"/>
            <person name="Ware D."/>
        </authorList>
    </citation>
    <scope>NUCLEOTIDE SEQUENCE [LARGE SCALE GENOMIC DNA]</scope>
    <source>
        <tissue evidence="1">Seedling</tissue>
    </source>
</reference>
<gene>
    <name evidence="1" type="ORF">ZEAMMB73_Zm00001d006148</name>
</gene>
<dbReference type="AlphaFoldDB" id="A0A1D6ET76"/>
<proteinExistence type="predicted"/>
<name>A0A1D6ET76_MAIZE</name>
<evidence type="ECO:0000313" key="1">
    <source>
        <dbReference type="EMBL" id="ONM22910.1"/>
    </source>
</evidence>
<accession>A0A1D6ET76</accession>